<evidence type="ECO:0000256" key="11">
    <source>
        <dbReference type="ARBA" id="ARBA00042858"/>
    </source>
</evidence>
<evidence type="ECO:0000313" key="17">
    <source>
        <dbReference type="EMBL" id="CAK0837185.1"/>
    </source>
</evidence>
<dbReference type="Gene3D" id="3.30.200.20">
    <property type="entry name" value="Phosphorylase Kinase, domain 1"/>
    <property type="match status" value="2"/>
</dbReference>
<evidence type="ECO:0000256" key="10">
    <source>
        <dbReference type="ARBA" id="ARBA00041902"/>
    </source>
</evidence>
<evidence type="ECO:0000256" key="8">
    <source>
        <dbReference type="ARBA" id="ARBA00038543"/>
    </source>
</evidence>
<dbReference type="PANTHER" id="PTHR24056">
    <property type="entry name" value="CELL DIVISION PROTEIN KINASE"/>
    <property type="match status" value="1"/>
</dbReference>
<evidence type="ECO:0000256" key="6">
    <source>
        <dbReference type="ARBA" id="ARBA00022777"/>
    </source>
</evidence>
<evidence type="ECO:0000256" key="3">
    <source>
        <dbReference type="ARBA" id="ARBA00022527"/>
    </source>
</evidence>
<evidence type="ECO:0000256" key="2">
    <source>
        <dbReference type="ARBA" id="ARBA00012425"/>
    </source>
</evidence>
<dbReference type="InterPro" id="IPR008271">
    <property type="entry name" value="Ser/Thr_kinase_AS"/>
</dbReference>
<dbReference type="PROSITE" id="PS00107">
    <property type="entry name" value="PROTEIN_KINASE_ATP"/>
    <property type="match status" value="1"/>
</dbReference>
<proteinExistence type="inferred from homology"/>
<evidence type="ECO:0000256" key="5">
    <source>
        <dbReference type="ARBA" id="ARBA00022741"/>
    </source>
</evidence>
<dbReference type="InterPro" id="IPR011009">
    <property type="entry name" value="Kinase-like_dom_sf"/>
</dbReference>
<evidence type="ECO:0000313" key="18">
    <source>
        <dbReference type="Proteomes" id="UP001189429"/>
    </source>
</evidence>
<dbReference type="PROSITE" id="PS50011">
    <property type="entry name" value="PROTEIN_KINASE_DOM"/>
    <property type="match status" value="2"/>
</dbReference>
<dbReference type="PROSITE" id="PS00108">
    <property type="entry name" value="PROTEIN_KINASE_ST"/>
    <property type="match status" value="2"/>
</dbReference>
<feature type="region of interest" description="Disordered" evidence="15">
    <location>
        <begin position="251"/>
        <end position="312"/>
    </location>
</feature>
<feature type="domain" description="Protein kinase" evidence="16">
    <location>
        <begin position="1"/>
        <end position="250"/>
    </location>
</feature>
<dbReference type="Gene3D" id="1.10.510.10">
    <property type="entry name" value="Transferase(Phosphotransferase) domain 1"/>
    <property type="match status" value="3"/>
</dbReference>
<keyword evidence="3" id="KW-0723">Serine/threonine-protein kinase</keyword>
<evidence type="ECO:0000256" key="9">
    <source>
        <dbReference type="ARBA" id="ARBA00039612"/>
    </source>
</evidence>
<evidence type="ECO:0000256" key="14">
    <source>
        <dbReference type="PROSITE-ProRule" id="PRU10141"/>
    </source>
</evidence>
<evidence type="ECO:0000256" key="13">
    <source>
        <dbReference type="ARBA" id="ARBA00048367"/>
    </source>
</evidence>
<dbReference type="InterPro" id="IPR017441">
    <property type="entry name" value="Protein_kinase_ATP_BS"/>
</dbReference>
<dbReference type="PANTHER" id="PTHR24056:SF254">
    <property type="entry name" value="CYCLIN-DEPENDENT KINASE 2"/>
    <property type="match status" value="1"/>
</dbReference>
<comment type="subunit">
    <text evidence="8">May form a complex composed of at least the catalytic subunit CRK2 and a cyclin.</text>
</comment>
<reference evidence="17" key="1">
    <citation type="submission" date="2023-10" db="EMBL/GenBank/DDBJ databases">
        <authorList>
            <person name="Chen Y."/>
            <person name="Shah S."/>
            <person name="Dougan E. K."/>
            <person name="Thang M."/>
            <person name="Chan C."/>
        </authorList>
    </citation>
    <scope>NUCLEOTIDE SEQUENCE [LARGE SCALE GENOMIC DNA]</scope>
</reference>
<sequence length="620" mass="66953">MARDRETGGRVALKRLMVSVGQDGVPGSVIREVSLLRDLVHPNIVRLKDLQIVGLNGIELIFEYIKDDLHQVLKGYRREGTQLPMEKVVRYSQDLLNGIHACHTRMVIHRDLKPQNVLIHPEVVTLWYRGPELLLGHPTYDLPVDMWSAGCVLAEIATGCPTFPGDSEIGTLFKIMQLLGSPTEATWPGFETSLPLWSPLYPSWPPSGLKTIRDQRPELGDAGMDLVRSLLTMNPAARSTARKAKAHACFSRPGDASAMPTAADTSGAAPAGSAAAGEAGPAGAAGARGAAAGRPAPGPRPGTRGPGGADASVPTRYEAVRVLGSGAFGAVFMARDRETGGRVALKRLMVSVGQDGVPGSVIREVSLLRDLVHPNIVRLKDLQIVGLNGIELIFEYIKDDLHQVLKGYRREGTQLPMEKVVRYSQDLLNGIHACHTRMVIHRDLKPQNVLIHPVDGLKICDFGMARLASLTVTSYTQEVVTLWYRGPELLLGHPTYDLPVDMWSAGCVLAEIATGCPTFPGDSEIGTLFKIMQLLGSPTEATWPGFETSLPLWSPLYPSWPPSGLKTIRDQRPELGDAGMDLARSLLTMNPAARSTARKAKAHACFSRPGSAPPRGAPSS</sequence>
<keyword evidence="4" id="KW-0808">Transferase</keyword>
<comment type="caution">
    <text evidence="17">The sequence shown here is derived from an EMBL/GenBank/DDBJ whole genome shotgun (WGS) entry which is preliminary data.</text>
</comment>
<feature type="domain" description="Protein kinase" evidence="16">
    <location>
        <begin position="317"/>
        <end position="606"/>
    </location>
</feature>
<dbReference type="EC" id="2.7.11.22" evidence="2"/>
<feature type="binding site" evidence="14">
    <location>
        <position position="346"/>
    </location>
    <ligand>
        <name>ATP</name>
        <dbReference type="ChEBI" id="CHEBI:30616"/>
    </ligand>
</feature>
<comment type="catalytic activity">
    <reaction evidence="13">
        <text>L-seryl-[protein] + ATP = O-phospho-L-seryl-[protein] + ADP + H(+)</text>
        <dbReference type="Rhea" id="RHEA:17989"/>
        <dbReference type="Rhea" id="RHEA-COMP:9863"/>
        <dbReference type="Rhea" id="RHEA-COMP:11604"/>
        <dbReference type="ChEBI" id="CHEBI:15378"/>
        <dbReference type="ChEBI" id="CHEBI:29999"/>
        <dbReference type="ChEBI" id="CHEBI:30616"/>
        <dbReference type="ChEBI" id="CHEBI:83421"/>
        <dbReference type="ChEBI" id="CHEBI:456216"/>
        <dbReference type="EC" id="2.7.11.22"/>
    </reaction>
</comment>
<protein>
    <recommendedName>
        <fullName evidence="9">Cyclin-dependent kinase 2 homolog</fullName>
        <ecNumber evidence="2">2.7.11.22</ecNumber>
    </recommendedName>
    <alternativeName>
        <fullName evidence="10">Cell division control protein 2 homolog</fullName>
    </alternativeName>
    <alternativeName>
        <fullName evidence="11">cdc2-related kinase 2</fullName>
    </alternativeName>
</protein>
<gene>
    <name evidence="17" type="ORF">PCOR1329_LOCUS33453</name>
</gene>
<keyword evidence="7 14" id="KW-0067">ATP-binding</keyword>
<comment type="similarity">
    <text evidence="1">Belongs to the protein kinase superfamily. CMGC Ser/Thr protein kinase family. CDC2/CDKX subfamily.</text>
</comment>
<keyword evidence="6" id="KW-0418">Kinase</keyword>
<dbReference type="Pfam" id="PF00069">
    <property type="entry name" value="Pkinase"/>
    <property type="match status" value="3"/>
</dbReference>
<comment type="catalytic activity">
    <reaction evidence="12">
        <text>L-threonyl-[protein] + ATP = O-phospho-L-threonyl-[protein] + ADP + H(+)</text>
        <dbReference type="Rhea" id="RHEA:46608"/>
        <dbReference type="Rhea" id="RHEA-COMP:11060"/>
        <dbReference type="Rhea" id="RHEA-COMP:11605"/>
        <dbReference type="ChEBI" id="CHEBI:15378"/>
        <dbReference type="ChEBI" id="CHEBI:30013"/>
        <dbReference type="ChEBI" id="CHEBI:30616"/>
        <dbReference type="ChEBI" id="CHEBI:61977"/>
        <dbReference type="ChEBI" id="CHEBI:456216"/>
        <dbReference type="EC" id="2.7.11.22"/>
    </reaction>
</comment>
<evidence type="ECO:0000256" key="12">
    <source>
        <dbReference type="ARBA" id="ARBA00047811"/>
    </source>
</evidence>
<accession>A0ABN9SXI8</accession>
<dbReference type="EMBL" id="CAUYUJ010014080">
    <property type="protein sequence ID" value="CAK0837185.1"/>
    <property type="molecule type" value="Genomic_DNA"/>
</dbReference>
<evidence type="ECO:0000256" key="7">
    <source>
        <dbReference type="ARBA" id="ARBA00022840"/>
    </source>
</evidence>
<name>A0ABN9SXI8_9DINO</name>
<keyword evidence="5 14" id="KW-0547">Nucleotide-binding</keyword>
<organism evidence="17 18">
    <name type="scientific">Prorocentrum cordatum</name>
    <dbReference type="NCBI Taxonomy" id="2364126"/>
    <lineage>
        <taxon>Eukaryota</taxon>
        <taxon>Sar</taxon>
        <taxon>Alveolata</taxon>
        <taxon>Dinophyceae</taxon>
        <taxon>Prorocentrales</taxon>
        <taxon>Prorocentraceae</taxon>
        <taxon>Prorocentrum</taxon>
    </lineage>
</organism>
<dbReference type="Proteomes" id="UP001189429">
    <property type="component" value="Unassembled WGS sequence"/>
</dbReference>
<feature type="compositionally biased region" description="Low complexity" evidence="15">
    <location>
        <begin position="260"/>
        <end position="295"/>
    </location>
</feature>
<keyword evidence="18" id="KW-1185">Reference proteome</keyword>
<dbReference type="SMART" id="SM00220">
    <property type="entry name" value="S_TKc"/>
    <property type="match status" value="2"/>
</dbReference>
<dbReference type="InterPro" id="IPR000719">
    <property type="entry name" value="Prot_kinase_dom"/>
</dbReference>
<evidence type="ECO:0000256" key="4">
    <source>
        <dbReference type="ARBA" id="ARBA00022679"/>
    </source>
</evidence>
<evidence type="ECO:0000256" key="1">
    <source>
        <dbReference type="ARBA" id="ARBA00006485"/>
    </source>
</evidence>
<evidence type="ECO:0000259" key="16">
    <source>
        <dbReference type="PROSITE" id="PS50011"/>
    </source>
</evidence>
<dbReference type="SUPFAM" id="SSF56112">
    <property type="entry name" value="Protein kinase-like (PK-like)"/>
    <property type="match status" value="2"/>
</dbReference>
<evidence type="ECO:0000256" key="15">
    <source>
        <dbReference type="SAM" id="MobiDB-lite"/>
    </source>
</evidence>
<dbReference type="InterPro" id="IPR050108">
    <property type="entry name" value="CDK"/>
</dbReference>